<dbReference type="GO" id="GO:0004352">
    <property type="term" value="F:glutamate dehydrogenase (NAD+) activity"/>
    <property type="evidence" value="ECO:0007669"/>
    <property type="project" value="TreeGrafter"/>
</dbReference>
<dbReference type="InterPro" id="IPR033524">
    <property type="entry name" value="Glu/Leu/Phe/Val_DH_AS"/>
</dbReference>
<feature type="binding site" evidence="5">
    <location>
        <position position="354"/>
    </location>
    <ligand>
        <name>substrate</name>
    </ligand>
</feature>
<keyword evidence="5" id="KW-0520">NAD</keyword>
<comment type="caution">
    <text evidence="9">The sequence shown here is derived from an EMBL/GenBank/DDBJ whole genome shotgun (WGS) entry which is preliminary data.</text>
</comment>
<feature type="active site" description="Proton donor" evidence="4">
    <location>
        <position position="101"/>
    </location>
</feature>
<reference evidence="9 10" key="1">
    <citation type="journal article" date="2010" name="J. Bacteriol.">
        <title>Genome sequences of Oceanicola granulosus HTCC2516(T) and Oceanicola batsensis HTCC2597(TDelta).</title>
        <authorList>
            <person name="Thrash J.C."/>
            <person name="Cho J.C."/>
            <person name="Vergin K.L."/>
            <person name="Giovannoni S.J."/>
        </authorList>
    </citation>
    <scope>NUCLEOTIDE SEQUENCE [LARGE SCALE GENOMIC DNA]</scope>
    <source>
        <strain evidence="10">ATCC BAA-863 / DSM 15984 / KCTC 12145 / HTCC2597</strain>
    </source>
</reference>
<dbReference type="OrthoDB" id="9803297at2"/>
<comment type="similarity">
    <text evidence="1 3 7">Belongs to the Glu/Leu/Phe/Val dehydrogenases family.</text>
</comment>
<keyword evidence="10" id="KW-1185">Reference proteome</keyword>
<dbReference type="Gene3D" id="3.40.50.720">
    <property type="entry name" value="NAD(P)-binding Rossmann-like Domain"/>
    <property type="match status" value="1"/>
</dbReference>
<evidence type="ECO:0000256" key="2">
    <source>
        <dbReference type="ARBA" id="ARBA00023002"/>
    </source>
</evidence>
<sequence length="425" mass="45990">MNPFELPALVQRIFDDRDVSPDVQAILRQPDKSLGVSVPLRRDDGSLAVFPGWRVQYDKTLGPAKGGVRFHPAVDEGECTLLAFWMTVKCALHALPFGGGKGGIRVDPKKLSPLEVERLSRNYITAVADIIGPDRDIPAPDVNTDARVMGWMADEYADIRRSHQPAAVTGKPVCLGGSEGRAQATGRGALIVLDNWMKRQGRTPRQTRIAVQGFGNAGSHFACLAHEAGYRVVAVSDSQAAIHDPDGLEPRRLFDYKEREKELSGALYAGRSVKEGDGGKEIDQAALLSLDVDVLVLAAMENAITGDNAAAVRAPLLLEIANGPVSPDGDAALTGAGKTVLPDVLVNAGGVTVSYYEWIQGRTGERWSEGKVIDQLTQRMQDTAGRCFDRAEEERLQVREAAYVLAIERIAHAIRSRGDRSYFGG</sequence>
<dbReference type="EMBL" id="AAMO01000006">
    <property type="protein sequence ID" value="EAQ02864.1"/>
    <property type="molecule type" value="Genomic_DNA"/>
</dbReference>
<evidence type="ECO:0000256" key="4">
    <source>
        <dbReference type="PIRSR" id="PIRSR000185-1"/>
    </source>
</evidence>
<dbReference type="PRINTS" id="PR00082">
    <property type="entry name" value="GLFDHDRGNASE"/>
</dbReference>
<organism evidence="9 10">
    <name type="scientific">Pseudooceanicola batsensis (strain ATCC BAA-863 / DSM 15984 / KCTC 12145 / HTCC2597)</name>
    <name type="common">Oceanicola batsensis</name>
    <dbReference type="NCBI Taxonomy" id="252305"/>
    <lineage>
        <taxon>Bacteria</taxon>
        <taxon>Pseudomonadati</taxon>
        <taxon>Pseudomonadota</taxon>
        <taxon>Alphaproteobacteria</taxon>
        <taxon>Rhodobacterales</taxon>
        <taxon>Paracoccaceae</taxon>
        <taxon>Pseudooceanicola</taxon>
    </lineage>
</organism>
<dbReference type="GO" id="GO:0000166">
    <property type="term" value="F:nucleotide binding"/>
    <property type="evidence" value="ECO:0007669"/>
    <property type="project" value="UniProtKB-KW"/>
</dbReference>
<evidence type="ECO:0000256" key="6">
    <source>
        <dbReference type="PIRSR" id="PIRSR000185-3"/>
    </source>
</evidence>
<dbReference type="InterPro" id="IPR006097">
    <property type="entry name" value="Glu/Leu/Phe/Val/Trp_DH_dimer"/>
</dbReference>
<evidence type="ECO:0000256" key="3">
    <source>
        <dbReference type="PIRNR" id="PIRNR000185"/>
    </source>
</evidence>
<evidence type="ECO:0000313" key="9">
    <source>
        <dbReference type="EMBL" id="EAQ02864.1"/>
    </source>
</evidence>
<proteinExistence type="inferred from homology"/>
<dbReference type="Pfam" id="PF00208">
    <property type="entry name" value="ELFV_dehydrog"/>
    <property type="match status" value="1"/>
</dbReference>
<feature type="binding site" evidence="5">
    <location>
        <position position="89"/>
    </location>
    <ligand>
        <name>substrate</name>
    </ligand>
</feature>
<dbReference type="InterPro" id="IPR033922">
    <property type="entry name" value="NAD_bind_Glu_DH"/>
</dbReference>
<feature type="binding site" evidence="5">
    <location>
        <position position="185"/>
    </location>
    <ligand>
        <name>NAD(+)</name>
        <dbReference type="ChEBI" id="CHEBI:57540"/>
    </ligand>
</feature>
<dbReference type="SUPFAM" id="SSF53223">
    <property type="entry name" value="Aminoacid dehydrogenase-like, N-terminal domain"/>
    <property type="match status" value="1"/>
</dbReference>
<evidence type="ECO:0000256" key="1">
    <source>
        <dbReference type="ARBA" id="ARBA00006382"/>
    </source>
</evidence>
<dbReference type="InterPro" id="IPR046346">
    <property type="entry name" value="Aminoacid_DH-like_N_sf"/>
</dbReference>
<dbReference type="HOGENOM" id="CLU_025763_1_2_5"/>
<evidence type="ECO:0000256" key="7">
    <source>
        <dbReference type="RuleBase" id="RU004417"/>
    </source>
</evidence>
<dbReference type="GO" id="GO:0006538">
    <property type="term" value="P:L-glutamate catabolic process"/>
    <property type="evidence" value="ECO:0007669"/>
    <property type="project" value="TreeGrafter"/>
</dbReference>
<dbReference type="InterPro" id="IPR006095">
    <property type="entry name" value="Glu/Leu/Phe/Val/Trp_DH"/>
</dbReference>
<evidence type="ECO:0000259" key="8">
    <source>
        <dbReference type="SMART" id="SM00839"/>
    </source>
</evidence>
<dbReference type="InterPro" id="IPR014362">
    <property type="entry name" value="Glu_DH"/>
</dbReference>
<dbReference type="InterPro" id="IPR006096">
    <property type="entry name" value="Glu/Leu/Phe/Val/Trp_DH_C"/>
</dbReference>
<name>A3TZ46_PSEBH</name>
<dbReference type="eggNOG" id="COG0334">
    <property type="taxonomic scope" value="Bacteria"/>
</dbReference>
<dbReference type="CDD" id="cd01076">
    <property type="entry name" value="NAD_bind_1_Glu_DH"/>
    <property type="match status" value="1"/>
</dbReference>
<feature type="domain" description="Glutamate/phenylalanine/leucine/valine/L-tryptophan dehydrogenase C-terminal" evidence="8">
    <location>
        <begin position="178"/>
        <end position="418"/>
    </location>
</feature>
<keyword evidence="5" id="KW-0547">Nucleotide-binding</keyword>
<feature type="binding site" evidence="5">
    <location>
        <position position="65"/>
    </location>
    <ligand>
        <name>substrate</name>
    </ligand>
</feature>
<dbReference type="PANTHER" id="PTHR11606:SF13">
    <property type="entry name" value="GLUTAMATE DEHYDROGENASE 1, MITOCHONDRIAL"/>
    <property type="match status" value="1"/>
</dbReference>
<protein>
    <recommendedName>
        <fullName evidence="3">Glutamate dehydrogenase</fullName>
    </recommendedName>
</protein>
<dbReference type="SMART" id="SM00839">
    <property type="entry name" value="ELFV_dehydrog"/>
    <property type="match status" value="1"/>
</dbReference>
<gene>
    <name evidence="9" type="ORF">OB2597_15820</name>
</gene>
<dbReference type="InterPro" id="IPR036291">
    <property type="entry name" value="NAD(P)-bd_dom_sf"/>
</dbReference>
<keyword evidence="2 3" id="KW-0560">Oxidoreductase</keyword>
<dbReference type="PROSITE" id="PS00074">
    <property type="entry name" value="GLFV_DEHYDROGENASE"/>
    <property type="match status" value="1"/>
</dbReference>
<feature type="binding site" evidence="5">
    <location>
        <position position="216"/>
    </location>
    <ligand>
        <name>NAD(+)</name>
        <dbReference type="ChEBI" id="CHEBI:57540"/>
    </ligand>
</feature>
<dbReference type="Proteomes" id="UP000004318">
    <property type="component" value="Unassembled WGS sequence"/>
</dbReference>
<dbReference type="Gene3D" id="3.40.50.10860">
    <property type="entry name" value="Leucine Dehydrogenase, chain A, domain 1"/>
    <property type="match status" value="1"/>
</dbReference>
<accession>A3TZ46</accession>
<dbReference type="Pfam" id="PF02812">
    <property type="entry name" value="ELFV_dehydrog_N"/>
    <property type="match status" value="1"/>
</dbReference>
<dbReference type="PIRSF" id="PIRSF000185">
    <property type="entry name" value="Glu_DH"/>
    <property type="match status" value="1"/>
</dbReference>
<evidence type="ECO:0000256" key="5">
    <source>
        <dbReference type="PIRSR" id="PIRSR000185-2"/>
    </source>
</evidence>
<dbReference type="SUPFAM" id="SSF51735">
    <property type="entry name" value="NAD(P)-binding Rossmann-fold domains"/>
    <property type="match status" value="1"/>
</dbReference>
<dbReference type="PANTHER" id="PTHR11606">
    <property type="entry name" value="GLUTAMATE DEHYDROGENASE"/>
    <property type="match status" value="1"/>
</dbReference>
<evidence type="ECO:0000313" key="10">
    <source>
        <dbReference type="Proteomes" id="UP000004318"/>
    </source>
</evidence>
<dbReference type="STRING" id="252305.OB2597_15820"/>
<dbReference type="RefSeq" id="WP_009807373.1">
    <property type="nucleotide sequence ID" value="NZ_CH724131.1"/>
</dbReference>
<dbReference type="AlphaFoldDB" id="A3TZ46"/>
<feature type="site" description="Important for catalysis" evidence="6">
    <location>
        <position position="141"/>
    </location>
</feature>